<dbReference type="AlphaFoldDB" id="A0ABD3MH53"/>
<feature type="region of interest" description="Disordered" evidence="1">
    <location>
        <begin position="61"/>
        <end position="80"/>
    </location>
</feature>
<name>A0ABD3MH53_9STRA</name>
<proteinExistence type="predicted"/>
<reference evidence="2 3" key="1">
    <citation type="submission" date="2024-10" db="EMBL/GenBank/DDBJ databases">
        <title>Updated reference genomes for cyclostephanoid diatoms.</title>
        <authorList>
            <person name="Roberts W.R."/>
            <person name="Alverson A.J."/>
        </authorList>
    </citation>
    <scope>NUCLEOTIDE SEQUENCE [LARGE SCALE GENOMIC DNA]</scope>
    <source>
        <strain evidence="2 3">AJA232-27</strain>
    </source>
</reference>
<comment type="caution">
    <text evidence="2">The sequence shown here is derived from an EMBL/GenBank/DDBJ whole genome shotgun (WGS) entry which is preliminary data.</text>
</comment>
<feature type="region of interest" description="Disordered" evidence="1">
    <location>
        <begin position="14"/>
        <end position="38"/>
    </location>
</feature>
<evidence type="ECO:0000313" key="3">
    <source>
        <dbReference type="Proteomes" id="UP001530293"/>
    </source>
</evidence>
<dbReference type="Proteomes" id="UP001530293">
    <property type="component" value="Unassembled WGS sequence"/>
</dbReference>
<feature type="compositionally biased region" description="Acidic residues" evidence="1">
    <location>
        <begin position="65"/>
        <end position="80"/>
    </location>
</feature>
<sequence length="115" mass="12047">MIFVLWDWLTCRPPPAALASPPPAPPASAPPDPSSFGTQRLSQHILSSVHVSPVILHVESNRDDGDIDADGEMVGDVDNDGEMVGGVDNEGEMVGDLVNEGDDVGRKYLAVSVGA</sequence>
<protein>
    <submittedName>
        <fullName evidence="2">Uncharacterized protein</fullName>
    </submittedName>
</protein>
<evidence type="ECO:0000313" key="2">
    <source>
        <dbReference type="EMBL" id="KAL3763420.1"/>
    </source>
</evidence>
<gene>
    <name evidence="2" type="ORF">ACHAWU_001993</name>
</gene>
<keyword evidence="3" id="KW-1185">Reference proteome</keyword>
<feature type="compositionally biased region" description="Pro residues" evidence="1">
    <location>
        <begin position="14"/>
        <end position="33"/>
    </location>
</feature>
<organism evidence="2 3">
    <name type="scientific">Discostella pseudostelligera</name>
    <dbReference type="NCBI Taxonomy" id="259834"/>
    <lineage>
        <taxon>Eukaryota</taxon>
        <taxon>Sar</taxon>
        <taxon>Stramenopiles</taxon>
        <taxon>Ochrophyta</taxon>
        <taxon>Bacillariophyta</taxon>
        <taxon>Coscinodiscophyceae</taxon>
        <taxon>Thalassiosirophycidae</taxon>
        <taxon>Stephanodiscales</taxon>
        <taxon>Stephanodiscaceae</taxon>
        <taxon>Discostella</taxon>
    </lineage>
</organism>
<accession>A0ABD3MH53</accession>
<dbReference type="EMBL" id="JALLBG020000123">
    <property type="protein sequence ID" value="KAL3763420.1"/>
    <property type="molecule type" value="Genomic_DNA"/>
</dbReference>
<evidence type="ECO:0000256" key="1">
    <source>
        <dbReference type="SAM" id="MobiDB-lite"/>
    </source>
</evidence>